<accession>A0ABR2JQF7</accession>
<gene>
    <name evidence="1" type="ORF">M9Y10_003720</name>
</gene>
<dbReference type="PANTHER" id="PTHR45661">
    <property type="entry name" value="SURFACE ANTIGEN"/>
    <property type="match status" value="1"/>
</dbReference>
<dbReference type="InterPro" id="IPR032675">
    <property type="entry name" value="LRR_dom_sf"/>
</dbReference>
<organism evidence="1 2">
    <name type="scientific">Tritrichomonas musculus</name>
    <dbReference type="NCBI Taxonomy" id="1915356"/>
    <lineage>
        <taxon>Eukaryota</taxon>
        <taxon>Metamonada</taxon>
        <taxon>Parabasalia</taxon>
        <taxon>Tritrichomonadida</taxon>
        <taxon>Tritrichomonadidae</taxon>
        <taxon>Tritrichomonas</taxon>
    </lineage>
</organism>
<protein>
    <submittedName>
        <fullName evidence="1">Uncharacterized protein</fullName>
    </submittedName>
</protein>
<dbReference type="Proteomes" id="UP001470230">
    <property type="component" value="Unassembled WGS sequence"/>
</dbReference>
<name>A0ABR2JQF7_9EUKA</name>
<sequence length="844" mass="98673">MTKKQYVIQSSVDEDVFHSFIDHWLNNTIPDINFHNYYQFYLLSQEFDKMKDILQIFCKNSKISRIDTLNSQYKEAITNFKTKTQKYQEIISILFKKSRIDSYSKFLEIKKDLFLNCCEEDEKQVYFLTCKKVEHDGISYIINEDDKTASVYQCISEKDEILIPKSIKYKGNEFLITKILEDSFQSTYNLKTITFSEDSELQTIEKNSFRYSHLEKISFPANLINLEEGWCNATRFLNDVSVNPKNKYLVLINNQLLMSKTDKKSVFYDVIEYANRNISKVKIPFFIKKISSFSFQDCKNLHTIEFEKESKLQSIGKYAFSQSSLYSITIPSQVQIIDKKSFFNCIELFKVRFEKDSKLRIIESFAFSSCSFEYIKIPRLVYKISKNAFYQCSLLKKVEFCDQSELILIDDEAFCETSIYSISIPPSVTRIGQYCFHNCYELISVNLSEKSEMIFIDTCAFCNSSIQSITIPSNARLNKQWCKELTNLNEIQIIQTKQQFILCYDDSLIIGKSDYNSKNYDIIHFACRNVTNVKIPSFIKIIDANAFDNCKNLVNVEISKDSELEIIEKLAFAFCPIEKFFIPSHLKIIGSSVFHFCLKLKEIEFTEDSELEKIGESAFVFSSLESISFPSNLIELEEGWCNGTEKLKKVSVSPKNKYLKLLDDSFLLSKTDKKSDIYDVIEFANRNVSEVKVPFYITKISSFSFQDCKDLHTIEFEKNSQLQIIGKAAFSSNRFQRFLIPRKVTHIDCFSFQYCIELETVEFEEESELIEIGRYSFSNTALKSFCIPKSVVKVDETAFYRCDKLHIFEFSENSKITFIMEDTWRDTSAVFIMFPQKLKHIFCK</sequence>
<dbReference type="Pfam" id="PF13306">
    <property type="entry name" value="LRR_5"/>
    <property type="match status" value="5"/>
</dbReference>
<dbReference type="Gene3D" id="3.80.10.10">
    <property type="entry name" value="Ribonuclease Inhibitor"/>
    <property type="match status" value="5"/>
</dbReference>
<evidence type="ECO:0000313" key="1">
    <source>
        <dbReference type="EMBL" id="KAK8881011.1"/>
    </source>
</evidence>
<dbReference type="EMBL" id="JAPFFF010000010">
    <property type="protein sequence ID" value="KAK8881011.1"/>
    <property type="molecule type" value="Genomic_DNA"/>
</dbReference>
<dbReference type="PANTHER" id="PTHR45661:SF3">
    <property type="entry name" value="IG-LIKE DOMAIN-CONTAINING PROTEIN"/>
    <property type="match status" value="1"/>
</dbReference>
<dbReference type="InterPro" id="IPR053139">
    <property type="entry name" value="Surface_bspA-like"/>
</dbReference>
<dbReference type="InterPro" id="IPR026906">
    <property type="entry name" value="LRR_5"/>
</dbReference>
<reference evidence="1 2" key="1">
    <citation type="submission" date="2024-04" db="EMBL/GenBank/DDBJ databases">
        <title>Tritrichomonas musculus Genome.</title>
        <authorList>
            <person name="Alves-Ferreira E."/>
            <person name="Grigg M."/>
            <person name="Lorenzi H."/>
            <person name="Galac M."/>
        </authorList>
    </citation>
    <scope>NUCLEOTIDE SEQUENCE [LARGE SCALE GENOMIC DNA]</scope>
    <source>
        <strain evidence="1 2">EAF2021</strain>
    </source>
</reference>
<evidence type="ECO:0000313" key="2">
    <source>
        <dbReference type="Proteomes" id="UP001470230"/>
    </source>
</evidence>
<dbReference type="SUPFAM" id="SSF52058">
    <property type="entry name" value="L domain-like"/>
    <property type="match status" value="3"/>
</dbReference>
<keyword evidence="2" id="KW-1185">Reference proteome</keyword>
<comment type="caution">
    <text evidence="1">The sequence shown here is derived from an EMBL/GenBank/DDBJ whole genome shotgun (WGS) entry which is preliminary data.</text>
</comment>
<proteinExistence type="predicted"/>